<dbReference type="InterPro" id="IPR058533">
    <property type="entry name" value="Cation_efflux_TM"/>
</dbReference>
<evidence type="ECO:0000256" key="11">
    <source>
        <dbReference type="SAM" id="MobiDB-lite"/>
    </source>
</evidence>
<feature type="transmembrane region" description="Helical" evidence="12">
    <location>
        <begin position="371"/>
        <end position="392"/>
    </location>
</feature>
<keyword evidence="4" id="KW-0862">Zinc</keyword>
<evidence type="ECO:0000256" key="8">
    <source>
        <dbReference type="ARBA" id="ARBA00023136"/>
    </source>
</evidence>
<sequence>MQSTRQFKKAARKEPTVSSGISVHTSEPLYVKGQANTRANVPEQTTTASVESITTNGPAHVEHRHDNHYKQDHSEDNSYSAHYQPNAQQHHHEHGHHQEHAHIHQQHYAHHDHSKHHDHSHHDHSHHDHSHHGHSHHDHARHDHAHHDHVHDHSHHDHAHHNHKHAFSPVYIQPLPPWSYIFSNLLPEQKTLFTWFLIHLGIGFWLYCLGVSRESLSMVGFAYLMIFDALGVLNTFVSSVLRTYPDFTASNTKRPYGTYRYEIVFALGTTIYLLFATMNNTKESLEHFLLQDQHHGGEAHHKEGPGSVLSFGMFLLMGAAISATCLSSISLRNHESFVRYLRKRPTTVQGFTYNVINRARASPLSALSSNIYSLSIALCGAIVLISYILGIVTPLMDKILALSESVVTFYLGYPTAKALAKVLLQTTPSSIRNGVENRLREIQRQESNITSIGRAHFWQTTYGKCVGTIEIYIRPEADEQAILELVYQKLEGLTNSTADNNQSELTVCIIKQ</sequence>
<feature type="transmembrane region" description="Helical" evidence="12">
    <location>
        <begin position="192"/>
        <end position="209"/>
    </location>
</feature>
<dbReference type="InterPro" id="IPR052005">
    <property type="entry name" value="CDF_SLC30A"/>
</dbReference>
<evidence type="ECO:0000256" key="4">
    <source>
        <dbReference type="ARBA" id="ARBA00022833"/>
    </source>
</evidence>
<gene>
    <name evidence="14" type="ORF">CU097_013281</name>
</gene>
<keyword evidence="8 12" id="KW-0472">Membrane</keyword>
<feature type="compositionally biased region" description="Polar residues" evidence="11">
    <location>
        <begin position="77"/>
        <end position="86"/>
    </location>
</feature>
<dbReference type="PANTHER" id="PTHR46531">
    <property type="entry name" value="ZINC TRANSPORTER 6"/>
    <property type="match status" value="1"/>
</dbReference>
<comment type="subunit">
    <text evidence="9">Heterodimer with SLC30A5; form a functional zinc ion transmembrane transporter.</text>
</comment>
<feature type="compositionally biased region" description="Basic residues" evidence="11">
    <location>
        <begin position="103"/>
        <end position="144"/>
    </location>
</feature>
<evidence type="ECO:0000256" key="1">
    <source>
        <dbReference type="ARBA" id="ARBA00004166"/>
    </source>
</evidence>
<comment type="caution">
    <text evidence="14">The sequence shown here is derived from an EMBL/GenBank/DDBJ whole genome shotgun (WGS) entry which is preliminary data.</text>
</comment>
<feature type="compositionally biased region" description="Basic and acidic residues" evidence="11">
    <location>
        <begin position="145"/>
        <end position="155"/>
    </location>
</feature>
<organism evidence="14 15">
    <name type="scientific">Rhizopus azygosporus</name>
    <name type="common">Rhizopus microsporus var. azygosporus</name>
    <dbReference type="NCBI Taxonomy" id="86630"/>
    <lineage>
        <taxon>Eukaryota</taxon>
        <taxon>Fungi</taxon>
        <taxon>Fungi incertae sedis</taxon>
        <taxon>Mucoromycota</taxon>
        <taxon>Mucoromycotina</taxon>
        <taxon>Mucoromycetes</taxon>
        <taxon>Mucorales</taxon>
        <taxon>Mucorineae</taxon>
        <taxon>Rhizopodaceae</taxon>
        <taxon>Rhizopus</taxon>
    </lineage>
</organism>
<evidence type="ECO:0000256" key="9">
    <source>
        <dbReference type="ARBA" id="ARBA00038600"/>
    </source>
</evidence>
<keyword evidence="6" id="KW-0333">Golgi apparatus</keyword>
<comment type="subcellular location">
    <subcellularLocation>
        <location evidence="1">Golgi apparatus</location>
        <location evidence="1">trans-Golgi network membrane</location>
        <topology evidence="1">Multi-pass membrane protein</topology>
    </subcellularLocation>
</comment>
<feature type="domain" description="Cation efflux protein transmembrane" evidence="13">
    <location>
        <begin position="193"/>
        <end position="424"/>
    </location>
</feature>
<reference evidence="14 15" key="1">
    <citation type="journal article" date="2018" name="G3 (Bethesda)">
        <title>Phylogenetic and Phylogenomic Definition of Rhizopus Species.</title>
        <authorList>
            <person name="Gryganskyi A.P."/>
            <person name="Golan J."/>
            <person name="Dolatabadi S."/>
            <person name="Mondo S."/>
            <person name="Robb S."/>
            <person name="Idnurm A."/>
            <person name="Muszewska A."/>
            <person name="Steczkiewicz K."/>
            <person name="Masonjones S."/>
            <person name="Liao H.L."/>
            <person name="Gajdeczka M.T."/>
            <person name="Anike F."/>
            <person name="Vuek A."/>
            <person name="Anishchenko I.M."/>
            <person name="Voigt K."/>
            <person name="de Hoog G.S."/>
            <person name="Smith M.E."/>
            <person name="Heitman J."/>
            <person name="Vilgalys R."/>
            <person name="Stajich J.E."/>
        </authorList>
    </citation>
    <scope>NUCLEOTIDE SEQUENCE [LARGE SCALE GENOMIC DNA]</scope>
    <source>
        <strain evidence="14 15">CBS 357.93</strain>
    </source>
</reference>
<dbReference type="GO" id="GO:0006829">
    <property type="term" value="P:zinc ion transport"/>
    <property type="evidence" value="ECO:0007669"/>
    <property type="project" value="TreeGrafter"/>
</dbReference>
<dbReference type="Gene3D" id="1.20.1510.10">
    <property type="entry name" value="Cation efflux protein transmembrane domain"/>
    <property type="match status" value="1"/>
</dbReference>
<accession>A0A367JUD6</accession>
<comment type="function">
    <text evidence="10">Has probably no intrinsic transporter activity but together with SLC30A5 forms a functional zinc ion:proton antiporter heterodimer, mediating zinc entry into the lumen of organelles along the secretory pathway. As part of that zinc ion:proton antiporter, contributes to zinc ion homeostasis within the early secretory pathway and regulates the activation and folding of enzymes like alkaline phosphatases and enzymes involved in phosphatidylinositol glycan anchor biosynthesis.</text>
</comment>
<evidence type="ECO:0000313" key="15">
    <source>
        <dbReference type="Proteomes" id="UP000252139"/>
    </source>
</evidence>
<dbReference type="GO" id="GO:0030003">
    <property type="term" value="P:intracellular monoatomic cation homeostasis"/>
    <property type="evidence" value="ECO:0007669"/>
    <property type="project" value="UniProtKB-ARBA"/>
</dbReference>
<dbReference type="AlphaFoldDB" id="A0A367JUD6"/>
<name>A0A367JUD6_RHIAZ</name>
<dbReference type="PANTHER" id="PTHR46531:SF1">
    <property type="entry name" value="ZINC TRANSPORTER 6"/>
    <property type="match status" value="1"/>
</dbReference>
<dbReference type="SUPFAM" id="SSF161111">
    <property type="entry name" value="Cation efflux protein transmembrane domain-like"/>
    <property type="match status" value="1"/>
</dbReference>
<dbReference type="STRING" id="86630.A0A367JUD6"/>
<dbReference type="GO" id="GO:0098771">
    <property type="term" value="P:inorganic ion homeostasis"/>
    <property type="evidence" value="ECO:0007669"/>
    <property type="project" value="UniProtKB-ARBA"/>
</dbReference>
<feature type="transmembrane region" description="Helical" evidence="12">
    <location>
        <begin position="221"/>
        <end position="241"/>
    </location>
</feature>
<evidence type="ECO:0000259" key="13">
    <source>
        <dbReference type="Pfam" id="PF01545"/>
    </source>
</evidence>
<dbReference type="GO" id="GO:0005794">
    <property type="term" value="C:Golgi apparatus"/>
    <property type="evidence" value="ECO:0007669"/>
    <property type="project" value="UniProtKB-SubCell"/>
</dbReference>
<evidence type="ECO:0000256" key="10">
    <source>
        <dbReference type="ARBA" id="ARBA00045455"/>
    </source>
</evidence>
<keyword evidence="7" id="KW-0406">Ion transport</keyword>
<feature type="transmembrane region" description="Helical" evidence="12">
    <location>
        <begin position="308"/>
        <end position="331"/>
    </location>
</feature>
<evidence type="ECO:0000256" key="5">
    <source>
        <dbReference type="ARBA" id="ARBA00022989"/>
    </source>
</evidence>
<dbReference type="OrthoDB" id="5382797at2759"/>
<proteinExistence type="predicted"/>
<protein>
    <recommendedName>
        <fullName evidence="13">Cation efflux protein transmembrane domain-containing protein</fullName>
    </recommendedName>
</protein>
<feature type="region of interest" description="Disordered" evidence="11">
    <location>
        <begin position="33"/>
        <end position="52"/>
    </location>
</feature>
<keyword evidence="15" id="KW-1185">Reference proteome</keyword>
<feature type="compositionally biased region" description="Polar residues" evidence="11">
    <location>
        <begin position="34"/>
        <end position="52"/>
    </location>
</feature>
<dbReference type="InterPro" id="IPR027469">
    <property type="entry name" value="Cation_efflux_TMD_sf"/>
</dbReference>
<evidence type="ECO:0000313" key="14">
    <source>
        <dbReference type="EMBL" id="RCH93592.1"/>
    </source>
</evidence>
<feature type="compositionally biased region" description="Basic residues" evidence="11">
    <location>
        <begin position="1"/>
        <end position="11"/>
    </location>
</feature>
<dbReference type="Pfam" id="PF01545">
    <property type="entry name" value="Cation_efflux"/>
    <property type="match status" value="1"/>
</dbReference>
<keyword evidence="5 12" id="KW-1133">Transmembrane helix</keyword>
<evidence type="ECO:0000256" key="6">
    <source>
        <dbReference type="ARBA" id="ARBA00023034"/>
    </source>
</evidence>
<evidence type="ECO:0000256" key="7">
    <source>
        <dbReference type="ARBA" id="ARBA00023065"/>
    </source>
</evidence>
<keyword evidence="2" id="KW-0813">Transport</keyword>
<feature type="region of interest" description="Disordered" evidence="11">
    <location>
        <begin position="69"/>
        <end position="163"/>
    </location>
</feature>
<dbReference type="GO" id="GO:0008324">
    <property type="term" value="F:monoatomic cation transmembrane transporter activity"/>
    <property type="evidence" value="ECO:0007669"/>
    <property type="project" value="InterPro"/>
</dbReference>
<feature type="region of interest" description="Disordered" evidence="11">
    <location>
        <begin position="1"/>
        <end position="22"/>
    </location>
</feature>
<evidence type="ECO:0000256" key="12">
    <source>
        <dbReference type="SAM" id="Phobius"/>
    </source>
</evidence>
<keyword evidence="3 12" id="KW-0812">Transmembrane</keyword>
<dbReference type="Proteomes" id="UP000252139">
    <property type="component" value="Unassembled WGS sequence"/>
</dbReference>
<evidence type="ECO:0000256" key="3">
    <source>
        <dbReference type="ARBA" id="ARBA00022692"/>
    </source>
</evidence>
<evidence type="ECO:0000256" key="2">
    <source>
        <dbReference type="ARBA" id="ARBA00022448"/>
    </source>
</evidence>
<dbReference type="GO" id="GO:0016020">
    <property type="term" value="C:membrane"/>
    <property type="evidence" value="ECO:0007669"/>
    <property type="project" value="InterPro"/>
</dbReference>
<dbReference type="EMBL" id="PJQL01000678">
    <property type="protein sequence ID" value="RCH93592.1"/>
    <property type="molecule type" value="Genomic_DNA"/>
</dbReference>
<feature type="transmembrane region" description="Helical" evidence="12">
    <location>
        <begin position="261"/>
        <end position="278"/>
    </location>
</feature>